<dbReference type="Proteomes" id="UP000190867">
    <property type="component" value="Unassembled WGS sequence"/>
</dbReference>
<reference evidence="1 2" key="1">
    <citation type="submission" date="2017-02" db="EMBL/GenBank/DDBJ databases">
        <title>Draft genome sequence of Haemophilus paracuniculus CCUG 43573 type strain.</title>
        <authorList>
            <person name="Engstrom-Jakobsson H."/>
            <person name="Salva-Serra F."/>
            <person name="Thorell K."/>
            <person name="Gonzales-Siles L."/>
            <person name="Karlsson R."/>
            <person name="Boulund F."/>
            <person name="Engstrand L."/>
            <person name="Kristiansson E."/>
            <person name="Moore E."/>
        </authorList>
    </citation>
    <scope>NUCLEOTIDE SEQUENCE [LARGE SCALE GENOMIC DNA]</scope>
    <source>
        <strain evidence="1 2">CCUG 43573</strain>
    </source>
</reference>
<accession>A0A1T0AVM9</accession>
<dbReference type="EMBL" id="MUYA01000001">
    <property type="protein sequence ID" value="OOS00849.1"/>
    <property type="molecule type" value="Genomic_DNA"/>
</dbReference>
<dbReference type="AlphaFoldDB" id="A0A1T0AVM9"/>
<evidence type="ECO:0000313" key="1">
    <source>
        <dbReference type="EMBL" id="OOS00849.1"/>
    </source>
</evidence>
<sequence length="123" mass="14461">MNETLTKQNHLSEMDICLLKRSIVRAIENSTKSEQLARRVHSACHVFKYINRLNRSENDVNEQPCLFEYDICHLKEAVLSSIEQTQKQSIEQHCRTACEVFQFINCFNERYANLDVSFTDEDD</sequence>
<keyword evidence="2" id="KW-1185">Reference proteome</keyword>
<dbReference type="RefSeq" id="WP_078235811.1">
    <property type="nucleotide sequence ID" value="NZ_MUYA01000001.1"/>
</dbReference>
<protein>
    <submittedName>
        <fullName evidence="1">Uncharacterized protein</fullName>
    </submittedName>
</protein>
<name>A0A1T0AVM9_9PAST</name>
<comment type="caution">
    <text evidence="1">The sequence shown here is derived from an EMBL/GenBank/DDBJ whole genome shotgun (WGS) entry which is preliminary data.</text>
</comment>
<dbReference type="STRING" id="734.B0187_00725"/>
<evidence type="ECO:0000313" key="2">
    <source>
        <dbReference type="Proteomes" id="UP000190867"/>
    </source>
</evidence>
<organism evidence="1 2">
    <name type="scientific">Haemophilus paracuniculus</name>
    <dbReference type="NCBI Taxonomy" id="734"/>
    <lineage>
        <taxon>Bacteria</taxon>
        <taxon>Pseudomonadati</taxon>
        <taxon>Pseudomonadota</taxon>
        <taxon>Gammaproteobacteria</taxon>
        <taxon>Pasteurellales</taxon>
        <taxon>Pasteurellaceae</taxon>
        <taxon>Haemophilus</taxon>
    </lineage>
</organism>
<proteinExistence type="predicted"/>
<gene>
    <name evidence="1" type="ORF">B0187_00725</name>
</gene>